<keyword evidence="3" id="KW-0723">Serine/threonine-protein kinase</keyword>
<evidence type="ECO:0000313" key="14">
    <source>
        <dbReference type="EMBL" id="THD22830.1"/>
    </source>
</evidence>
<dbReference type="GO" id="GO:0005856">
    <property type="term" value="C:cytoskeleton"/>
    <property type="evidence" value="ECO:0007669"/>
    <property type="project" value="TreeGrafter"/>
</dbReference>
<dbReference type="SUPFAM" id="SSF56112">
    <property type="entry name" value="Protein kinase-like (PK-like)"/>
    <property type="match status" value="1"/>
</dbReference>
<name>A0A4E0RZR8_FASHE</name>
<dbReference type="GO" id="GO:0005737">
    <property type="term" value="C:cytoplasm"/>
    <property type="evidence" value="ECO:0007669"/>
    <property type="project" value="TreeGrafter"/>
</dbReference>
<keyword evidence="15" id="KW-1185">Reference proteome</keyword>
<evidence type="ECO:0000256" key="2">
    <source>
        <dbReference type="ARBA" id="ARBA00013203"/>
    </source>
</evidence>
<feature type="compositionally biased region" description="Polar residues" evidence="12">
    <location>
        <begin position="894"/>
        <end position="910"/>
    </location>
</feature>
<comment type="similarity">
    <text evidence="1">Belongs to the protein kinase superfamily. CMGC Ser/Thr protein kinase family. MNB/DYRK subfamily.</text>
</comment>
<dbReference type="Gene3D" id="3.30.10.30">
    <property type="entry name" value="DYRK"/>
    <property type="match status" value="1"/>
</dbReference>
<dbReference type="Gene3D" id="3.30.200.20">
    <property type="entry name" value="Phosphorylase Kinase, domain 1"/>
    <property type="match status" value="1"/>
</dbReference>
<feature type="region of interest" description="Disordered" evidence="12">
    <location>
        <begin position="92"/>
        <end position="119"/>
    </location>
</feature>
<dbReference type="PANTHER" id="PTHR24058:SF22">
    <property type="entry name" value="DUAL SPECIFICITY TYROSINE-PHOSPHORYLATION-REGULATED KINASE 4"/>
    <property type="match status" value="1"/>
</dbReference>
<feature type="compositionally biased region" description="Polar residues" evidence="12">
    <location>
        <begin position="12"/>
        <end position="24"/>
    </location>
</feature>
<dbReference type="Proteomes" id="UP000230066">
    <property type="component" value="Unassembled WGS sequence"/>
</dbReference>
<evidence type="ECO:0000256" key="8">
    <source>
        <dbReference type="ARBA" id="ARBA00049003"/>
    </source>
</evidence>
<evidence type="ECO:0000256" key="4">
    <source>
        <dbReference type="ARBA" id="ARBA00022679"/>
    </source>
</evidence>
<keyword evidence="6 14" id="KW-0418">Kinase</keyword>
<dbReference type="EC" id="2.7.12.1" evidence="2"/>
<evidence type="ECO:0000259" key="13">
    <source>
        <dbReference type="PROSITE" id="PS50011"/>
    </source>
</evidence>
<dbReference type="Pfam" id="PF00069">
    <property type="entry name" value="Pkinase"/>
    <property type="match status" value="1"/>
</dbReference>
<proteinExistence type="inferred from homology"/>
<dbReference type="GO" id="GO:0004674">
    <property type="term" value="F:protein serine/threonine kinase activity"/>
    <property type="evidence" value="ECO:0007669"/>
    <property type="project" value="UniProtKB-KW"/>
</dbReference>
<feature type="region of interest" description="Disordered" evidence="12">
    <location>
        <begin position="981"/>
        <end position="1004"/>
    </location>
</feature>
<evidence type="ECO:0000256" key="7">
    <source>
        <dbReference type="ARBA" id="ARBA00022840"/>
    </source>
</evidence>
<evidence type="ECO:0000256" key="6">
    <source>
        <dbReference type="ARBA" id="ARBA00022777"/>
    </source>
</evidence>
<dbReference type="InterPro" id="IPR008271">
    <property type="entry name" value="Ser/Thr_kinase_AS"/>
</dbReference>
<comment type="catalytic activity">
    <reaction evidence="10">
        <text>L-tyrosyl-[protein] + ATP = O-phospho-L-tyrosyl-[protein] + ADP + H(+)</text>
        <dbReference type="Rhea" id="RHEA:10596"/>
        <dbReference type="Rhea" id="RHEA-COMP:10136"/>
        <dbReference type="Rhea" id="RHEA-COMP:20101"/>
        <dbReference type="ChEBI" id="CHEBI:15378"/>
        <dbReference type="ChEBI" id="CHEBI:30616"/>
        <dbReference type="ChEBI" id="CHEBI:46858"/>
        <dbReference type="ChEBI" id="CHEBI:61978"/>
        <dbReference type="ChEBI" id="CHEBI:456216"/>
        <dbReference type="EC" id="2.7.12.1"/>
    </reaction>
</comment>
<reference evidence="14" key="1">
    <citation type="submission" date="2019-03" db="EMBL/GenBank/DDBJ databases">
        <title>Improved annotation for the trematode Fasciola hepatica.</title>
        <authorList>
            <person name="Choi Y.-J."/>
            <person name="Martin J."/>
            <person name="Mitreva M."/>
        </authorList>
    </citation>
    <scope>NUCLEOTIDE SEQUENCE [LARGE SCALE GENOMIC DNA]</scope>
</reference>
<comment type="catalytic activity">
    <reaction evidence="9">
        <text>L-threonyl-[protein] + ATP = O-phospho-L-threonyl-[protein] + ADP + H(+)</text>
        <dbReference type="Rhea" id="RHEA:46608"/>
        <dbReference type="Rhea" id="RHEA-COMP:11060"/>
        <dbReference type="Rhea" id="RHEA-COMP:11605"/>
        <dbReference type="ChEBI" id="CHEBI:15378"/>
        <dbReference type="ChEBI" id="CHEBI:30013"/>
        <dbReference type="ChEBI" id="CHEBI:30616"/>
        <dbReference type="ChEBI" id="CHEBI:61977"/>
        <dbReference type="ChEBI" id="CHEBI:456216"/>
        <dbReference type="EC" id="2.7.12.1"/>
    </reaction>
</comment>
<feature type="compositionally biased region" description="Polar residues" evidence="12">
    <location>
        <begin position="981"/>
        <end position="991"/>
    </location>
</feature>
<evidence type="ECO:0000313" key="15">
    <source>
        <dbReference type="Proteomes" id="UP000230066"/>
    </source>
</evidence>
<feature type="region of interest" description="Disordered" evidence="12">
    <location>
        <begin position="665"/>
        <end position="689"/>
    </location>
</feature>
<evidence type="ECO:0000256" key="10">
    <source>
        <dbReference type="ARBA" id="ARBA00051680"/>
    </source>
</evidence>
<organism evidence="14 15">
    <name type="scientific">Fasciola hepatica</name>
    <name type="common">Liver fluke</name>
    <dbReference type="NCBI Taxonomy" id="6192"/>
    <lineage>
        <taxon>Eukaryota</taxon>
        <taxon>Metazoa</taxon>
        <taxon>Spiralia</taxon>
        <taxon>Lophotrochozoa</taxon>
        <taxon>Platyhelminthes</taxon>
        <taxon>Trematoda</taxon>
        <taxon>Digenea</taxon>
        <taxon>Plagiorchiida</taxon>
        <taxon>Echinostomata</taxon>
        <taxon>Echinostomatoidea</taxon>
        <taxon>Fasciolidae</taxon>
        <taxon>Fasciola</taxon>
    </lineage>
</organism>
<keyword evidence="4" id="KW-0808">Transferase</keyword>
<dbReference type="PROSITE" id="PS00108">
    <property type="entry name" value="PROTEIN_KINASE_ST"/>
    <property type="match status" value="1"/>
</dbReference>
<dbReference type="AlphaFoldDB" id="A0A4E0RZR8"/>
<dbReference type="PANTHER" id="PTHR24058">
    <property type="entry name" value="DUAL SPECIFICITY PROTEIN KINASE"/>
    <property type="match status" value="1"/>
</dbReference>
<dbReference type="PROSITE" id="PS50011">
    <property type="entry name" value="PROTEIN_KINASE_DOM"/>
    <property type="match status" value="1"/>
</dbReference>
<feature type="region of interest" description="Disordered" evidence="12">
    <location>
        <begin position="1016"/>
        <end position="1037"/>
    </location>
</feature>
<evidence type="ECO:0000256" key="1">
    <source>
        <dbReference type="ARBA" id="ARBA00008867"/>
    </source>
</evidence>
<dbReference type="InterPro" id="IPR011009">
    <property type="entry name" value="Kinase-like_dom_sf"/>
</dbReference>
<dbReference type="SMART" id="SM00220">
    <property type="entry name" value="S_TKc"/>
    <property type="match status" value="1"/>
</dbReference>
<dbReference type="GO" id="GO:0004712">
    <property type="term" value="F:protein serine/threonine/tyrosine kinase activity"/>
    <property type="evidence" value="ECO:0007669"/>
    <property type="project" value="UniProtKB-EC"/>
</dbReference>
<feature type="compositionally biased region" description="Polar residues" evidence="12">
    <location>
        <begin position="92"/>
        <end position="116"/>
    </location>
</feature>
<keyword evidence="7 11" id="KW-0067">ATP-binding</keyword>
<accession>A0A4E0RZR8</accession>
<protein>
    <recommendedName>
        <fullName evidence="2">dual-specificity kinase</fullName>
        <ecNumber evidence="2">2.7.12.1</ecNumber>
    </recommendedName>
</protein>
<feature type="domain" description="Protein kinase" evidence="13">
    <location>
        <begin position="151"/>
        <end position="564"/>
    </location>
</feature>
<dbReference type="GO" id="GO:0005524">
    <property type="term" value="F:ATP binding"/>
    <property type="evidence" value="ECO:0007669"/>
    <property type="project" value="UniProtKB-UniRule"/>
</dbReference>
<feature type="compositionally biased region" description="Polar residues" evidence="12">
    <location>
        <begin position="1026"/>
        <end position="1037"/>
    </location>
</feature>
<feature type="region of interest" description="Disordered" evidence="12">
    <location>
        <begin position="871"/>
        <end position="910"/>
    </location>
</feature>
<dbReference type="InterPro" id="IPR017441">
    <property type="entry name" value="Protein_kinase_ATP_BS"/>
</dbReference>
<dbReference type="InterPro" id="IPR042521">
    <property type="entry name" value="DYRK"/>
</dbReference>
<sequence>MRQDTTKCESFFQDSTNNDDQNPKSSRFSSGISSFEALNVYRDVLTTHERKEVLKYDKVYYAGRRAEKHPMPSSNNDRNESGFGKSALALTQSQTHRTQPLQSSIQAHSSKLQSTPRGMERRISSNELLPVFDDSENFYRIIKHDHIAYRFEVLSVLGKGSFGQVVLALDHMKGVQVAIKIIRTESRFTRQAREEIRILEELRKLRTTNSDDPDGLDFPIVQMYEHFTFRKHICMTFELLSINLYDLLKLNKFAGLPRDRVRRISFQVLKALCFVSKAGIIHCDLKPENVLLIWPPEKDTQSDLNGSYRSSDNIGSKDTTSTFDHQQDFVKLIDFGSSCFQKGPTYPYIQSRFYRAPEVILRLGYSQPIDIWSFGCLVAELINGLPLFPGEDEADQLACIMEILGPPPADLVQNSPQIDRFFIKYRSEKSNKSTNIMNFVDRMNNVSQSDVTFLPRYCSIRYPDGGGSPELLPGISKRTGNVRGVPGSMSLLKAILEPRHRRFRRRDPQSMANLTSHSQFDKSQEEEAALMKDNELLLGFMLSCLTWSPSERIKPGRAIQNMWLRNFSKKQTSVGHSNFNPSLSESTNTARIRSMEVSQFAPVRPNEIQNGNLESINQTSGPKDLPVLVPRRRKRLGNLFSESLLFRPTINLDFERVMLNSTVDNHATSDTKENPDSDSAGKISRSPTLFNKINSPGHLSCINVERGAIRGNICGTRDGSNGRTVGGEKASGAGGMMINTISVSPSKPRKNSGLVGNNPIESQFSASNKRVTLIYPSEPSDYDNRFESKQYSANQSTETLSVKMVHTKPALRSRGGVQLSTTGANYASAQNNSTGVGPTRPSLKTEPNAITNQSARNSQVIIHSETGVRPYSDYYNRTDNHPNDLEERTRDSLSKLSGSVPHLNSTTNTDKVVLGRPSYRQAPPFKQDCNTPNHGSNQSNQTHQLIIKKVSEQQPHASATTVPSSTTSHSRLFHLIRPSVAKNNSPLSSNVQHHHLNSTEPRLIRISASRPENVISDENDAEDGQNHSWDSQKSPNSYKSVTRLNQLAPDFVPKSAAQEVVLMSPSQSSGHVDNKSKLNAYTTSVWAPQPYYQLNNVVYRRVSGPYHRGSTIEIQPYSHLPDY</sequence>
<evidence type="ECO:0000256" key="5">
    <source>
        <dbReference type="ARBA" id="ARBA00022741"/>
    </source>
</evidence>
<comment type="caution">
    <text evidence="14">The sequence shown here is derived from an EMBL/GenBank/DDBJ whole genome shotgun (WGS) entry which is preliminary data.</text>
</comment>
<evidence type="ECO:0000256" key="3">
    <source>
        <dbReference type="ARBA" id="ARBA00022527"/>
    </source>
</evidence>
<keyword evidence="5 11" id="KW-0547">Nucleotide-binding</keyword>
<dbReference type="InterPro" id="IPR050494">
    <property type="entry name" value="Ser_Thr_dual-spec_kinase"/>
</dbReference>
<dbReference type="InterPro" id="IPR000719">
    <property type="entry name" value="Prot_kinase_dom"/>
</dbReference>
<feature type="binding site" evidence="11">
    <location>
        <position position="180"/>
    </location>
    <ligand>
        <name>ATP</name>
        <dbReference type="ChEBI" id="CHEBI:30616"/>
    </ligand>
</feature>
<dbReference type="Gene3D" id="1.10.510.10">
    <property type="entry name" value="Transferase(Phosphotransferase) domain 1"/>
    <property type="match status" value="1"/>
</dbReference>
<evidence type="ECO:0000256" key="12">
    <source>
        <dbReference type="SAM" id="MobiDB-lite"/>
    </source>
</evidence>
<feature type="compositionally biased region" description="Basic and acidic residues" evidence="12">
    <location>
        <begin position="876"/>
        <end position="893"/>
    </location>
</feature>
<evidence type="ECO:0000256" key="9">
    <source>
        <dbReference type="ARBA" id="ARBA00049308"/>
    </source>
</evidence>
<gene>
    <name evidence="14" type="ORF">D915_006446</name>
</gene>
<evidence type="ECO:0000256" key="11">
    <source>
        <dbReference type="PROSITE-ProRule" id="PRU10141"/>
    </source>
</evidence>
<dbReference type="PROSITE" id="PS00107">
    <property type="entry name" value="PROTEIN_KINASE_ATP"/>
    <property type="match status" value="1"/>
</dbReference>
<feature type="region of interest" description="Disordered" evidence="12">
    <location>
        <begin position="1"/>
        <end position="29"/>
    </location>
</feature>
<comment type="catalytic activity">
    <reaction evidence="8">
        <text>L-seryl-[protein] + ATP = O-phospho-L-seryl-[protein] + ADP + H(+)</text>
        <dbReference type="Rhea" id="RHEA:17989"/>
        <dbReference type="Rhea" id="RHEA-COMP:9863"/>
        <dbReference type="Rhea" id="RHEA-COMP:11604"/>
        <dbReference type="ChEBI" id="CHEBI:15378"/>
        <dbReference type="ChEBI" id="CHEBI:29999"/>
        <dbReference type="ChEBI" id="CHEBI:30616"/>
        <dbReference type="ChEBI" id="CHEBI:83421"/>
        <dbReference type="ChEBI" id="CHEBI:456216"/>
        <dbReference type="EC" id="2.7.12.1"/>
    </reaction>
</comment>
<dbReference type="EMBL" id="JXXN02002498">
    <property type="protein sequence ID" value="THD22830.1"/>
    <property type="molecule type" value="Genomic_DNA"/>
</dbReference>